<dbReference type="Gene3D" id="3.40.50.620">
    <property type="entry name" value="HUPs"/>
    <property type="match status" value="1"/>
</dbReference>
<accession>A0A8J6MZD9</accession>
<dbReference type="InterPro" id="IPR005232">
    <property type="entry name" value="LarE"/>
</dbReference>
<feature type="active site" description="Nucleophile and sulfur donor" evidence="1">
    <location>
        <position position="179"/>
    </location>
</feature>
<comment type="caution">
    <text evidence="2">The sequence shown here is derived from an EMBL/GenBank/DDBJ whole genome shotgun (WGS) entry which is preliminary data.</text>
</comment>
<protein>
    <submittedName>
        <fullName evidence="2">ATP-dependent sacrificial sulfur transferase LarE</fullName>
    </submittedName>
</protein>
<evidence type="ECO:0000313" key="2">
    <source>
        <dbReference type="EMBL" id="MBC8176204.1"/>
    </source>
</evidence>
<keyword evidence="2" id="KW-0808">Transferase</keyword>
<evidence type="ECO:0000313" key="3">
    <source>
        <dbReference type="Proteomes" id="UP000650524"/>
    </source>
</evidence>
<proteinExistence type="predicted"/>
<dbReference type="InterPro" id="IPR052188">
    <property type="entry name" value="Ni-pincer_cofactor_biosynth"/>
</dbReference>
<dbReference type="PANTHER" id="PTHR43169:SF2">
    <property type="entry name" value="NAD_GMP SYNTHASE DOMAIN-CONTAINING PROTEIN"/>
    <property type="match status" value="1"/>
</dbReference>
<evidence type="ECO:0000256" key="1">
    <source>
        <dbReference type="PIRSR" id="PIRSR006661-1"/>
    </source>
</evidence>
<dbReference type="AlphaFoldDB" id="A0A8J6MZD9"/>
<dbReference type="Proteomes" id="UP000650524">
    <property type="component" value="Unassembled WGS sequence"/>
</dbReference>
<dbReference type="SUPFAM" id="SSF52402">
    <property type="entry name" value="Adenine nucleotide alpha hydrolases-like"/>
    <property type="match status" value="1"/>
</dbReference>
<sequence>MIDESLARSKKELLLHELGRLDSLLVAFSGGVDSSFLLASAHQALGDGVVAVTATSSIHPRREQDEASKFTRARKINHIIFKSDETRIPEFLSNSPDRCYHCKKALSKEFLRIAKEKAISHVAHGANADDLEDYRPGFRAAEEAGIIAPLINAGLLKDEIRFLAREMGLSVWDKPAMACLASRFPYGTSITEKGLKMVEEAEEFLLNEGFRGLRVRHHGPVARIEISTSDLRKIVNDDTRKAIVEKLRSIGFEHIALDLEGYISGKMNRSIAHG</sequence>
<name>A0A8J6MZD9_9DELT</name>
<gene>
    <name evidence="2" type="primary">larE</name>
    <name evidence="2" type="ORF">H8E19_02275</name>
</gene>
<dbReference type="PIRSF" id="PIRSF006661">
    <property type="entry name" value="PP-lp_UCP006661"/>
    <property type="match status" value="1"/>
</dbReference>
<dbReference type="CDD" id="cd01990">
    <property type="entry name" value="LarE-like"/>
    <property type="match status" value="1"/>
</dbReference>
<dbReference type="InterPro" id="IPR014729">
    <property type="entry name" value="Rossmann-like_a/b/a_fold"/>
</dbReference>
<dbReference type="NCBIfam" id="TIGR00268">
    <property type="entry name" value="ATP-dependent sacrificial sulfur transferase LarE"/>
    <property type="match status" value="1"/>
</dbReference>
<reference evidence="2 3" key="1">
    <citation type="submission" date="2020-08" db="EMBL/GenBank/DDBJ databases">
        <title>Bridging the membrane lipid divide: bacteria of the FCB group superphylum have the potential to synthesize archaeal ether lipids.</title>
        <authorList>
            <person name="Villanueva L."/>
            <person name="Von Meijenfeldt F.A.B."/>
            <person name="Westbye A.B."/>
            <person name="Yadav S."/>
            <person name="Hopmans E.C."/>
            <person name="Dutilh B.E."/>
            <person name="Sinninghe Damste J.S."/>
        </authorList>
    </citation>
    <scope>NUCLEOTIDE SEQUENCE [LARGE SCALE GENOMIC DNA]</scope>
    <source>
        <strain evidence="2">NIOZ-UU27</strain>
    </source>
</reference>
<dbReference type="PANTHER" id="PTHR43169">
    <property type="entry name" value="EXSB FAMILY PROTEIN"/>
    <property type="match status" value="1"/>
</dbReference>
<dbReference type="EMBL" id="JACNJD010000110">
    <property type="protein sequence ID" value="MBC8176204.1"/>
    <property type="molecule type" value="Genomic_DNA"/>
</dbReference>
<organism evidence="2 3">
    <name type="scientific">Candidatus Desulfacyla euxinica</name>
    <dbReference type="NCBI Taxonomy" id="2841693"/>
    <lineage>
        <taxon>Bacteria</taxon>
        <taxon>Deltaproteobacteria</taxon>
        <taxon>Candidatus Desulfacyla</taxon>
    </lineage>
</organism>
<dbReference type="GO" id="GO:0016783">
    <property type="term" value="F:sulfurtransferase activity"/>
    <property type="evidence" value="ECO:0007669"/>
    <property type="project" value="InterPro"/>
</dbReference>